<dbReference type="InterPro" id="IPR058702">
    <property type="entry name" value="MafI2-like"/>
</dbReference>
<dbReference type="Pfam" id="PF26541">
    <property type="entry name" value="MafI2"/>
    <property type="match status" value="1"/>
</dbReference>
<keyword evidence="2" id="KW-1185">Reference proteome</keyword>
<dbReference type="RefSeq" id="WP_144840491.1">
    <property type="nucleotide sequence ID" value="NZ_JBHTKI010000003.1"/>
</dbReference>
<sequence>MVERSAIFSNVLHALLGNVPTSLRALVITMDEGKKFSQWTAYFDDEAHEDELEAVSVANTQFFSSFLETELNNTNVENIILPWPEPFPWVGTGDIEGYLVYLRYEKPKHSRKHLL</sequence>
<dbReference type="Proteomes" id="UP001597109">
    <property type="component" value="Unassembled WGS sequence"/>
</dbReference>
<proteinExistence type="predicted"/>
<organism evidence="1 2">
    <name type="scientific">Metaplanococcus flavidus</name>
    <dbReference type="NCBI Taxonomy" id="569883"/>
    <lineage>
        <taxon>Bacteria</taxon>
        <taxon>Bacillati</taxon>
        <taxon>Bacillota</taxon>
        <taxon>Bacilli</taxon>
        <taxon>Bacillales</taxon>
        <taxon>Caryophanaceae</taxon>
        <taxon>Metaplanococcus</taxon>
    </lineage>
</organism>
<evidence type="ECO:0000313" key="2">
    <source>
        <dbReference type="Proteomes" id="UP001597109"/>
    </source>
</evidence>
<comment type="caution">
    <text evidence="1">The sequence shown here is derived from an EMBL/GenBank/DDBJ whole genome shotgun (WGS) entry which is preliminary data.</text>
</comment>
<gene>
    <name evidence="1" type="ORF">ACFQ1X_02135</name>
</gene>
<accession>A0ABW3L937</accession>
<reference evidence="2" key="1">
    <citation type="journal article" date="2019" name="Int. J. Syst. Evol. Microbiol.">
        <title>The Global Catalogue of Microorganisms (GCM) 10K type strain sequencing project: providing services to taxonomists for standard genome sequencing and annotation.</title>
        <authorList>
            <consortium name="The Broad Institute Genomics Platform"/>
            <consortium name="The Broad Institute Genome Sequencing Center for Infectious Disease"/>
            <person name="Wu L."/>
            <person name="Ma J."/>
        </authorList>
    </citation>
    <scope>NUCLEOTIDE SEQUENCE [LARGE SCALE GENOMIC DNA]</scope>
    <source>
        <strain evidence="2">CCUG 56756</strain>
    </source>
</reference>
<protein>
    <submittedName>
        <fullName evidence="1">Uncharacterized protein</fullName>
    </submittedName>
</protein>
<name>A0ABW3L937_9BACL</name>
<evidence type="ECO:0000313" key="1">
    <source>
        <dbReference type="EMBL" id="MFD1030236.1"/>
    </source>
</evidence>
<dbReference type="EMBL" id="JBHTKI010000003">
    <property type="protein sequence ID" value="MFD1030236.1"/>
    <property type="molecule type" value="Genomic_DNA"/>
</dbReference>